<protein>
    <recommendedName>
        <fullName evidence="1">SnoaL-like domain-containing protein</fullName>
    </recommendedName>
</protein>
<sequence>MRNWTSALVGGLPVRSRVPGATLDPMDVMTWVDGYERAWRGNDVAGLDQLFTADVRYLRSAYDDGLDGLEAVREFWSDDTPFTMRAEPVAVQGDTAVVRVEVHYGGDEPHEYRDLWILRFAGDGRVRHFEEWAHWPGMPGWNPAAE</sequence>
<keyword evidence="3" id="KW-1185">Reference proteome</keyword>
<feature type="domain" description="SnoaL-like" evidence="1">
    <location>
        <begin position="35"/>
        <end position="127"/>
    </location>
</feature>
<dbReference type="Gene3D" id="3.10.450.50">
    <property type="match status" value="1"/>
</dbReference>
<evidence type="ECO:0000313" key="3">
    <source>
        <dbReference type="Proteomes" id="UP000288246"/>
    </source>
</evidence>
<evidence type="ECO:0000259" key="1">
    <source>
        <dbReference type="Pfam" id="PF12680"/>
    </source>
</evidence>
<dbReference type="Pfam" id="PF12680">
    <property type="entry name" value="SnoaL_2"/>
    <property type="match status" value="1"/>
</dbReference>
<comment type="caution">
    <text evidence="2">The sequence shown here is derived from an EMBL/GenBank/DDBJ whole genome shotgun (WGS) entry which is preliminary data.</text>
</comment>
<dbReference type="Proteomes" id="UP000288246">
    <property type="component" value="Unassembled WGS sequence"/>
</dbReference>
<evidence type="ECO:0000313" key="2">
    <source>
        <dbReference type="EMBL" id="GCD20482.1"/>
    </source>
</evidence>
<dbReference type="EMBL" id="BHYL01000155">
    <property type="protein sequence ID" value="GCD20482.1"/>
    <property type="molecule type" value="Genomic_DNA"/>
</dbReference>
<proteinExistence type="predicted"/>
<accession>A0A401V0M6</accession>
<dbReference type="SUPFAM" id="SSF54427">
    <property type="entry name" value="NTF2-like"/>
    <property type="match status" value="1"/>
</dbReference>
<name>A0A401V0M6_9CELL</name>
<organism evidence="2 3">
    <name type="scientific">Cellulomonas algicola</name>
    <dbReference type="NCBI Taxonomy" id="2071633"/>
    <lineage>
        <taxon>Bacteria</taxon>
        <taxon>Bacillati</taxon>
        <taxon>Actinomycetota</taxon>
        <taxon>Actinomycetes</taxon>
        <taxon>Micrococcales</taxon>
        <taxon>Cellulomonadaceae</taxon>
        <taxon>Cellulomonas</taxon>
    </lineage>
</organism>
<dbReference type="InterPro" id="IPR032710">
    <property type="entry name" value="NTF2-like_dom_sf"/>
</dbReference>
<dbReference type="AlphaFoldDB" id="A0A401V0M6"/>
<reference evidence="2 3" key="1">
    <citation type="submission" date="2018-11" db="EMBL/GenBank/DDBJ databases">
        <title>Draft genome sequence of Cellulomonas takizawaensis strain TKZ-21.</title>
        <authorList>
            <person name="Yamamura H."/>
            <person name="Hayashi T."/>
            <person name="Hamada M."/>
            <person name="Serisawa Y."/>
            <person name="Matsuyama K."/>
            <person name="Nakagawa Y."/>
            <person name="Otoguro M."/>
            <person name="Yanagida F."/>
            <person name="Hayakawa M."/>
        </authorList>
    </citation>
    <scope>NUCLEOTIDE SEQUENCE [LARGE SCALE GENOMIC DNA]</scope>
    <source>
        <strain evidence="2 3">TKZ-21</strain>
    </source>
</reference>
<dbReference type="InterPro" id="IPR037401">
    <property type="entry name" value="SnoaL-like"/>
</dbReference>
<gene>
    <name evidence="2" type="ORF">CTKZ_20440</name>
</gene>